<evidence type="ECO:0000313" key="1">
    <source>
        <dbReference type="EMBL" id="GMR37721.1"/>
    </source>
</evidence>
<dbReference type="Proteomes" id="UP001328107">
    <property type="component" value="Unassembled WGS sequence"/>
</dbReference>
<organism evidence="1 2">
    <name type="scientific">Pristionchus mayeri</name>
    <dbReference type="NCBI Taxonomy" id="1317129"/>
    <lineage>
        <taxon>Eukaryota</taxon>
        <taxon>Metazoa</taxon>
        <taxon>Ecdysozoa</taxon>
        <taxon>Nematoda</taxon>
        <taxon>Chromadorea</taxon>
        <taxon>Rhabditida</taxon>
        <taxon>Rhabditina</taxon>
        <taxon>Diplogasteromorpha</taxon>
        <taxon>Diplogasteroidea</taxon>
        <taxon>Neodiplogasteridae</taxon>
        <taxon>Pristionchus</taxon>
    </lineage>
</organism>
<feature type="non-terminal residue" evidence="1">
    <location>
        <position position="1"/>
    </location>
</feature>
<sequence length="81" mass="9181">LRDVIVHSTSTKQYLASLKEIPSLKASQLLKLLTRFCPSPKEAIQKYLIDQNGKTADIDDFIKRISKSCREGAVVKEFLED</sequence>
<feature type="non-terminal residue" evidence="1">
    <location>
        <position position="81"/>
    </location>
</feature>
<protein>
    <submittedName>
        <fullName evidence="1">Uncharacterized protein</fullName>
    </submittedName>
</protein>
<name>A0AAN4ZEN8_9BILA</name>
<reference evidence="2" key="1">
    <citation type="submission" date="2022-10" db="EMBL/GenBank/DDBJ databases">
        <title>Genome assembly of Pristionchus species.</title>
        <authorList>
            <person name="Yoshida K."/>
            <person name="Sommer R.J."/>
        </authorList>
    </citation>
    <scope>NUCLEOTIDE SEQUENCE [LARGE SCALE GENOMIC DNA]</scope>
    <source>
        <strain evidence="2">RS5460</strain>
    </source>
</reference>
<comment type="caution">
    <text evidence="1">The sequence shown here is derived from an EMBL/GenBank/DDBJ whole genome shotgun (WGS) entry which is preliminary data.</text>
</comment>
<keyword evidence="2" id="KW-1185">Reference proteome</keyword>
<evidence type="ECO:0000313" key="2">
    <source>
        <dbReference type="Proteomes" id="UP001328107"/>
    </source>
</evidence>
<proteinExistence type="predicted"/>
<dbReference type="AlphaFoldDB" id="A0AAN4ZEN8"/>
<gene>
    <name evidence="1" type="ORF">PMAYCL1PPCAC_07916</name>
</gene>
<accession>A0AAN4ZEN8</accession>
<dbReference type="EMBL" id="BTRK01000002">
    <property type="protein sequence ID" value="GMR37721.1"/>
    <property type="molecule type" value="Genomic_DNA"/>
</dbReference>